<dbReference type="RefSeq" id="WP_143984667.1">
    <property type="nucleotide sequence ID" value="NZ_CP041692.1"/>
</dbReference>
<dbReference type="AlphaFoldDB" id="A0A516PU14"/>
<organism evidence="2 3">
    <name type="scientific">Microlunatus elymi</name>
    <dbReference type="NCBI Taxonomy" id="2596828"/>
    <lineage>
        <taxon>Bacteria</taxon>
        <taxon>Bacillati</taxon>
        <taxon>Actinomycetota</taxon>
        <taxon>Actinomycetes</taxon>
        <taxon>Propionibacteriales</taxon>
        <taxon>Propionibacteriaceae</taxon>
        <taxon>Microlunatus</taxon>
    </lineage>
</organism>
<dbReference type="InterPro" id="IPR005123">
    <property type="entry name" value="Oxoglu/Fe-dep_dioxygenase_dom"/>
</dbReference>
<dbReference type="InterPro" id="IPR032854">
    <property type="entry name" value="ALKBH3"/>
</dbReference>
<reference evidence="2 3" key="1">
    <citation type="submission" date="2019-07" db="EMBL/GenBank/DDBJ databases">
        <title>Microlunatus dokdonensis sp. nov. isolated from the rhizospheric soil of the wild plant Elymus tsukushiensis.</title>
        <authorList>
            <person name="Ghim S.-Y."/>
            <person name="Hwang Y.-J."/>
            <person name="Son J.-S."/>
            <person name="Shin J.-H."/>
        </authorList>
    </citation>
    <scope>NUCLEOTIDE SEQUENCE [LARGE SCALE GENOMIC DNA]</scope>
    <source>
        <strain evidence="2 3">KUDC0627</strain>
    </source>
</reference>
<evidence type="ECO:0000313" key="2">
    <source>
        <dbReference type="EMBL" id="QDP94678.1"/>
    </source>
</evidence>
<dbReference type="Proteomes" id="UP000319263">
    <property type="component" value="Chromosome"/>
</dbReference>
<dbReference type="OrthoDB" id="190276at2"/>
<protein>
    <submittedName>
        <fullName evidence="2">Alpha-ketoglutarate-dependent dioxygenase AlkB</fullName>
    </submittedName>
</protein>
<dbReference type="PANTHER" id="PTHR31212">
    <property type="entry name" value="ALPHA-KETOGLUTARATE-DEPENDENT DIOXYGENASE ALKB HOMOLOG 3"/>
    <property type="match status" value="1"/>
</dbReference>
<dbReference type="KEGG" id="mik:FOE78_00980"/>
<dbReference type="PROSITE" id="PS51471">
    <property type="entry name" value="FE2OG_OXY"/>
    <property type="match status" value="1"/>
</dbReference>
<evidence type="ECO:0000313" key="3">
    <source>
        <dbReference type="Proteomes" id="UP000319263"/>
    </source>
</evidence>
<dbReference type="InterPro" id="IPR027450">
    <property type="entry name" value="AlkB-like"/>
</dbReference>
<dbReference type="PANTHER" id="PTHR31212:SF4">
    <property type="entry name" value="ALPHA-KETOGLUTARATE-DEPENDENT DIOXYGENASE ALKB HOMOLOG 3"/>
    <property type="match status" value="1"/>
</dbReference>
<dbReference type="GO" id="GO:0006307">
    <property type="term" value="P:DNA alkylation repair"/>
    <property type="evidence" value="ECO:0007669"/>
    <property type="project" value="InterPro"/>
</dbReference>
<name>A0A516PU14_9ACTN</name>
<evidence type="ECO:0000259" key="1">
    <source>
        <dbReference type="PROSITE" id="PS51471"/>
    </source>
</evidence>
<dbReference type="GO" id="GO:0051213">
    <property type="term" value="F:dioxygenase activity"/>
    <property type="evidence" value="ECO:0007669"/>
    <property type="project" value="UniProtKB-KW"/>
</dbReference>
<feature type="domain" description="Fe2OG dioxygenase" evidence="1">
    <location>
        <begin position="86"/>
        <end position="183"/>
    </location>
</feature>
<keyword evidence="2" id="KW-0560">Oxidoreductase</keyword>
<accession>A0A516PU14</accession>
<dbReference type="InterPro" id="IPR037151">
    <property type="entry name" value="AlkB-like_sf"/>
</dbReference>
<dbReference type="Pfam" id="PF13532">
    <property type="entry name" value="2OG-FeII_Oxy_2"/>
    <property type="match status" value="1"/>
</dbReference>
<dbReference type="SUPFAM" id="SSF51197">
    <property type="entry name" value="Clavaminate synthase-like"/>
    <property type="match status" value="1"/>
</dbReference>
<dbReference type="EMBL" id="CP041692">
    <property type="protein sequence ID" value="QDP94678.1"/>
    <property type="molecule type" value="Genomic_DNA"/>
</dbReference>
<keyword evidence="2" id="KW-0223">Dioxygenase</keyword>
<sequence length="183" mass="20853">MELPACFRYLPGWVEDEDRVYAALVDAIAWEQNDITIAGRTIKIPRLTCWMGDAAYTYSGVRNEPKPAPEALQALQRRLEQESAATYNSCLANLYRDGRDSISYHSDDEPELGDRPTIASISLGARRRFTIRHQESGQRWQLDLGAGDLLIMKDESQSDYRHAVPKTRTAVGPRMNLTYRWFG</sequence>
<dbReference type="Gene3D" id="2.60.120.590">
    <property type="entry name" value="Alpha-ketoglutarate-dependent dioxygenase AlkB-like"/>
    <property type="match status" value="1"/>
</dbReference>
<proteinExistence type="predicted"/>
<keyword evidence="3" id="KW-1185">Reference proteome</keyword>
<gene>
    <name evidence="2" type="ORF">FOE78_00980</name>
</gene>